<dbReference type="RefSeq" id="WP_231608709.1">
    <property type="nucleotide sequence ID" value="NZ_AP022572.1"/>
</dbReference>
<dbReference type="Gene3D" id="3.30.590.20">
    <property type="match status" value="1"/>
</dbReference>
<dbReference type="Proteomes" id="UP000467164">
    <property type="component" value="Chromosome"/>
</dbReference>
<dbReference type="EMBL" id="AP022572">
    <property type="protein sequence ID" value="BBX60318.1"/>
    <property type="molecule type" value="Genomic_DNA"/>
</dbReference>
<dbReference type="SUPFAM" id="SSF55931">
    <property type="entry name" value="Glutamine synthetase/guanido kinase"/>
    <property type="match status" value="1"/>
</dbReference>
<dbReference type="KEGG" id="msho:MSHO_56630"/>
<dbReference type="AlphaFoldDB" id="A0A7I7LKE6"/>
<protein>
    <submittedName>
        <fullName evidence="1">Uncharacterized protein</fullName>
    </submittedName>
</protein>
<name>A0A7I7LKE6_9MYCO</name>
<gene>
    <name evidence="1" type="ORF">MSHO_56630</name>
</gene>
<proteinExistence type="predicted"/>
<evidence type="ECO:0000313" key="2">
    <source>
        <dbReference type="Proteomes" id="UP000467164"/>
    </source>
</evidence>
<dbReference type="GO" id="GO:0003824">
    <property type="term" value="F:catalytic activity"/>
    <property type="evidence" value="ECO:0007669"/>
    <property type="project" value="InterPro"/>
</dbReference>
<keyword evidence="2" id="KW-1185">Reference proteome</keyword>
<organism evidence="1 2">
    <name type="scientific">Mycobacterium shottsii</name>
    <dbReference type="NCBI Taxonomy" id="133549"/>
    <lineage>
        <taxon>Bacteria</taxon>
        <taxon>Bacillati</taxon>
        <taxon>Actinomycetota</taxon>
        <taxon>Actinomycetes</taxon>
        <taxon>Mycobacteriales</taxon>
        <taxon>Mycobacteriaceae</taxon>
        <taxon>Mycobacterium</taxon>
        <taxon>Mycobacterium ulcerans group</taxon>
    </lineage>
</organism>
<sequence>MGDRIDASALILGHGDDVRRRLTRSVAVLRQMIEAGWFAGHEDTIGMEVELDLVDPLGRPRLVNDAVLQALDRTDMQHELGQFNVELKLPPTR</sequence>
<dbReference type="InterPro" id="IPR014746">
    <property type="entry name" value="Gln_synth/guanido_kin_cat_dom"/>
</dbReference>
<reference evidence="1 2" key="1">
    <citation type="journal article" date="2019" name="Emerg. Microbes Infect.">
        <title>Comprehensive subspecies identification of 175 nontuberculous mycobacteria species based on 7547 genomic profiles.</title>
        <authorList>
            <person name="Matsumoto Y."/>
            <person name="Kinjo T."/>
            <person name="Motooka D."/>
            <person name="Nabeya D."/>
            <person name="Jung N."/>
            <person name="Uechi K."/>
            <person name="Horii T."/>
            <person name="Iida T."/>
            <person name="Fujita J."/>
            <person name="Nakamura S."/>
        </authorList>
    </citation>
    <scope>NUCLEOTIDE SEQUENCE [LARGE SCALE GENOMIC DNA]</scope>
    <source>
        <strain evidence="1 2">JCM 12657</strain>
    </source>
</reference>
<evidence type="ECO:0000313" key="1">
    <source>
        <dbReference type="EMBL" id="BBX60318.1"/>
    </source>
</evidence>
<accession>A0A7I7LKE6</accession>